<evidence type="ECO:0000256" key="6">
    <source>
        <dbReference type="ARBA" id="ARBA00022840"/>
    </source>
</evidence>
<feature type="active site" evidence="8">
    <location>
        <position position="42"/>
    </location>
</feature>
<dbReference type="InterPro" id="IPR036921">
    <property type="entry name" value="PurM-like_N_sf"/>
</dbReference>
<comment type="pathway">
    <text evidence="8">Purine metabolism; IMP biosynthesis via de novo pathway; 5-amino-1-(5-phospho-D-ribosyl)imidazole from N(2)-formyl-N(1)-(5-phospho-D-ribosyl)glycinamide: step 1/2.</text>
</comment>
<dbReference type="PANTHER" id="PTHR43555:SF1">
    <property type="entry name" value="PHOSPHORIBOSYLFORMYLGLYCINAMIDINE SYNTHASE SUBUNIT PURL"/>
    <property type="match status" value="1"/>
</dbReference>
<dbReference type="AlphaFoldDB" id="A0A075G7M1"/>
<evidence type="ECO:0000256" key="8">
    <source>
        <dbReference type="HAMAP-Rule" id="MF_00420"/>
    </source>
</evidence>
<dbReference type="InterPro" id="IPR041609">
    <property type="entry name" value="PurL_linker"/>
</dbReference>
<feature type="binding site" evidence="8">
    <location>
        <position position="521"/>
    </location>
    <ligand>
        <name>ATP</name>
        <dbReference type="ChEBI" id="CHEBI:30616"/>
    </ligand>
</feature>
<evidence type="ECO:0000256" key="1">
    <source>
        <dbReference type="ARBA" id="ARBA00022490"/>
    </source>
</evidence>
<reference evidence="12" key="1">
    <citation type="journal article" date="2014" name="Genome Biol. Evol.">
        <title>Pangenome evidence for extensive interdomain horizontal transfer affecting lineage core and shell genes in uncultured planktonic thaumarchaeota and euryarchaeota.</title>
        <authorList>
            <person name="Deschamps P."/>
            <person name="Zivanovic Y."/>
            <person name="Moreira D."/>
            <person name="Rodriguez-Valera F."/>
            <person name="Lopez-Garcia P."/>
        </authorList>
    </citation>
    <scope>NUCLEOTIDE SEQUENCE</scope>
</reference>
<feature type="binding site" evidence="8">
    <location>
        <position position="232"/>
    </location>
    <ligand>
        <name>substrate</name>
    </ligand>
</feature>
<evidence type="ECO:0000313" key="12">
    <source>
        <dbReference type="EMBL" id="AIE99399.1"/>
    </source>
</evidence>
<keyword evidence="1 8" id="KW-0963">Cytoplasm</keyword>
<dbReference type="Gene3D" id="3.90.650.10">
    <property type="entry name" value="PurM-like C-terminal domain"/>
    <property type="match status" value="2"/>
</dbReference>
<dbReference type="InterPro" id="IPR010074">
    <property type="entry name" value="PRibForGlyAmidine_synth_PurL"/>
</dbReference>
<accession>A0A075G7M1</accession>
<keyword evidence="6 8" id="KW-0067">ATP-binding</keyword>
<keyword evidence="4 8" id="KW-0547">Nucleotide-binding</keyword>
<dbReference type="HAMAP" id="MF_00420">
    <property type="entry name" value="PurL_2"/>
    <property type="match status" value="1"/>
</dbReference>
<feature type="binding site" evidence="8">
    <location>
        <position position="45"/>
    </location>
    <ligand>
        <name>ATP</name>
        <dbReference type="ChEBI" id="CHEBI:30616"/>
    </ligand>
</feature>
<evidence type="ECO:0000256" key="4">
    <source>
        <dbReference type="ARBA" id="ARBA00022741"/>
    </source>
</evidence>
<protein>
    <recommendedName>
        <fullName evidence="8">Phosphoribosylformylglycinamidine synthase subunit PurL</fullName>
        <shortName evidence="8">FGAM synthase</shortName>
        <ecNumber evidence="8">6.3.5.3</ecNumber>
    </recommendedName>
    <alternativeName>
        <fullName evidence="8">Formylglycinamide ribonucleotide amidotransferase subunit II</fullName>
        <shortName evidence="8">FGAR amidotransferase II</shortName>
        <shortName evidence="8">FGAR-AT II</shortName>
    </alternativeName>
    <alternativeName>
        <fullName evidence="8">Glutamine amidotransferase PurL</fullName>
    </alternativeName>
    <alternativeName>
        <fullName evidence="8">Phosphoribosylformylglycinamidine synthase subunit II</fullName>
    </alternativeName>
</protein>
<feature type="binding site" evidence="8">
    <location>
        <position position="86"/>
    </location>
    <ligand>
        <name>Mg(2+)</name>
        <dbReference type="ChEBI" id="CHEBI:18420"/>
        <label>1</label>
    </ligand>
</feature>
<keyword evidence="3 8" id="KW-0479">Metal-binding</keyword>
<feature type="binding site" evidence="8">
    <location>
        <begin position="304"/>
        <end position="306"/>
    </location>
    <ligand>
        <name>substrate</name>
    </ligand>
</feature>
<feature type="domain" description="PurM-like N-terminal" evidence="9">
    <location>
        <begin position="432"/>
        <end position="547"/>
    </location>
</feature>
<dbReference type="SUPFAM" id="SSF56042">
    <property type="entry name" value="PurM C-terminal domain-like"/>
    <property type="match status" value="2"/>
</dbReference>
<feature type="domain" description="Phosphoribosylformylglycinamidine synthase linker" evidence="11">
    <location>
        <begin position="9"/>
        <end position="46"/>
    </location>
</feature>
<evidence type="ECO:0000256" key="5">
    <source>
        <dbReference type="ARBA" id="ARBA00022755"/>
    </source>
</evidence>
<evidence type="ECO:0000256" key="7">
    <source>
        <dbReference type="ARBA" id="ARBA00022842"/>
    </source>
</evidence>
<feature type="binding site" evidence="8">
    <location>
        <position position="260"/>
    </location>
    <ligand>
        <name>Mg(2+)</name>
        <dbReference type="ChEBI" id="CHEBI:18420"/>
        <label>2</label>
    </ligand>
</feature>
<dbReference type="GO" id="GO:0006189">
    <property type="term" value="P:'de novo' IMP biosynthetic process"/>
    <property type="evidence" value="ECO:0007669"/>
    <property type="project" value="UniProtKB-UniRule"/>
</dbReference>
<dbReference type="PIRSF" id="PIRSF001587">
    <property type="entry name" value="FGAM_synthase_II"/>
    <property type="match status" value="1"/>
</dbReference>
<dbReference type="GO" id="GO:0004642">
    <property type="term" value="F:phosphoribosylformylglycinamidine synthase activity"/>
    <property type="evidence" value="ECO:0007669"/>
    <property type="project" value="UniProtKB-UniRule"/>
</dbReference>
<dbReference type="InterPro" id="IPR016188">
    <property type="entry name" value="PurM-like_N"/>
</dbReference>
<keyword evidence="7 8" id="KW-0460">Magnesium</keyword>
<comment type="subcellular location">
    <subcellularLocation>
        <location evidence="8">Cytoplasm</location>
    </subcellularLocation>
</comment>
<dbReference type="NCBIfam" id="TIGR01736">
    <property type="entry name" value="FGAM_synth_II"/>
    <property type="match status" value="1"/>
</dbReference>
<comment type="caution">
    <text evidence="8">Lacks conserved residue(s) required for the propagation of feature annotation.</text>
</comment>
<dbReference type="InterPro" id="IPR010918">
    <property type="entry name" value="PurM-like_C_dom"/>
</dbReference>
<feature type="active site" description="Proton acceptor" evidence="8">
    <location>
        <position position="88"/>
    </location>
</feature>
<evidence type="ECO:0000259" key="10">
    <source>
        <dbReference type="Pfam" id="PF02769"/>
    </source>
</evidence>
<evidence type="ECO:0000259" key="11">
    <source>
        <dbReference type="Pfam" id="PF18072"/>
    </source>
</evidence>
<comment type="function">
    <text evidence="8">Part of the phosphoribosylformylglycinamidine synthase complex involved in the purines biosynthetic pathway. Catalyzes the ATP-dependent conversion of formylglycinamide ribonucleotide (FGAR) and glutamine to yield formylglycinamidine ribonucleotide (FGAM) and glutamate. The FGAM synthase complex is composed of three subunits. PurQ produces an ammonia molecule by converting glutamine to glutamate. PurL transfers the ammonia molecule to FGAR to form FGAM in an ATP-dependent manner. PurS interacts with PurQ and PurL and is thought to assist in the transfer of the ammonia molecule from PurQ to PurL.</text>
</comment>
<feature type="domain" description="PurM-like C-terminal" evidence="10">
    <location>
        <begin position="195"/>
        <end position="347"/>
    </location>
</feature>
<dbReference type="Pfam" id="PF18072">
    <property type="entry name" value="FGAR-AT_linker"/>
    <property type="match status" value="1"/>
</dbReference>
<dbReference type="CDD" id="cd02203">
    <property type="entry name" value="PurL_repeat1"/>
    <property type="match status" value="1"/>
</dbReference>
<dbReference type="EC" id="6.3.5.3" evidence="8"/>
<dbReference type="EMBL" id="KF900562">
    <property type="protein sequence ID" value="AIE99399.1"/>
    <property type="molecule type" value="Genomic_DNA"/>
</dbReference>
<sequence>MSKTEFVDHSLTDNELAYIEKSLNRKPNKIELSMIDAQWSEHCSYKSSKSLLKLLPTKGKRVLFGPGYEAGVLDVDNGQVLTMHIESHNHPSAIDPYGGAATGVGGVLRDILSIGTRPIAVLDSLRFGNLTNPNNRWLLQNVVRGIADYGNCVGIPTIGGELSFDNCYDTNCLVDVVSIGVGKKKQLIFSEAKNVGDILVLLGNSTGRDGIHGSSFASKDLEGTPTDRSAVQIPDPFIKKLIIEGTMDALSTGLVSGLKDLGGGGLACCLSEVSDMGQTGVEVDLEKIHLRESGMEPYEVLISESQERMLFIINPDNLDTISQCFDKYSLQYSIIGKVTDTKHVVITSDNQVIVDLPTKLIANAPLIHWPKTKPKYLDGRSTSKPELPADIKETILKVLSSPNLANKSWVFQQYDHEVGTNTIVKPGESGSSVIRIAPDKFIAISVDGNPSHCYLDPYNGSAGVVAEAMRNVISVGAEPIAMLDHLQFGNPSNSDVFWTFNETIKSISDFCSYIGIPCVGGKVSFYNEDAKTHEAIKPSPVISVAGLIKGEHNLRTRKFNSSRPLIVVVGETFDELGGSEYYSSLGFEQLGTAPKLNFELEKRAQKLVRDGIKVGLFGAVNDCSKGGLIHSLLQMCTVSDMGASIDLSSIPSNCKRWDELLFSESHSRFLATIKKENFNNLINISRNHDIPVSIIGSIGGHELQVFNKDDTLFSCDLDYMRSYVYASLNKLMDGQI</sequence>
<feature type="domain" description="PurM-like N-terminal" evidence="9">
    <location>
        <begin position="69"/>
        <end position="181"/>
    </location>
</feature>
<comment type="subunit">
    <text evidence="8">Monomer. Part of the FGAM synthase complex composed of 1 PurL, 1 PurQ and 2 PurS subunits.</text>
</comment>
<gene>
    <name evidence="8 12" type="primary">purL</name>
</gene>
<comment type="catalytic activity">
    <reaction evidence="8">
        <text>N(2)-formyl-N(1)-(5-phospho-beta-D-ribosyl)glycinamide + L-glutamine + ATP + H2O = 2-formamido-N(1)-(5-O-phospho-beta-D-ribosyl)acetamidine + L-glutamate + ADP + phosphate + H(+)</text>
        <dbReference type="Rhea" id="RHEA:17129"/>
        <dbReference type="ChEBI" id="CHEBI:15377"/>
        <dbReference type="ChEBI" id="CHEBI:15378"/>
        <dbReference type="ChEBI" id="CHEBI:29985"/>
        <dbReference type="ChEBI" id="CHEBI:30616"/>
        <dbReference type="ChEBI" id="CHEBI:43474"/>
        <dbReference type="ChEBI" id="CHEBI:58359"/>
        <dbReference type="ChEBI" id="CHEBI:147286"/>
        <dbReference type="ChEBI" id="CHEBI:147287"/>
        <dbReference type="ChEBI" id="CHEBI:456216"/>
        <dbReference type="EC" id="6.3.5.3"/>
    </reaction>
</comment>
<feature type="binding site" evidence="8">
    <location>
        <position position="484"/>
    </location>
    <ligand>
        <name>ATP</name>
        <dbReference type="ChEBI" id="CHEBI:30616"/>
    </ligand>
</feature>
<dbReference type="Pfam" id="PF00586">
    <property type="entry name" value="AIRS"/>
    <property type="match status" value="2"/>
</dbReference>
<dbReference type="GO" id="GO:0000287">
    <property type="term" value="F:magnesium ion binding"/>
    <property type="evidence" value="ECO:0007669"/>
    <property type="project" value="UniProtKB-UniRule"/>
</dbReference>
<dbReference type="CDD" id="cd02204">
    <property type="entry name" value="PurL_repeat2"/>
    <property type="match status" value="1"/>
</dbReference>
<feature type="binding site" evidence="8">
    <location>
        <position position="109"/>
    </location>
    <ligand>
        <name>substrate</name>
    </ligand>
</feature>
<dbReference type="FunFam" id="3.30.1330.10:FF:000004">
    <property type="entry name" value="Phosphoribosylformylglycinamidine synthase subunit PurL"/>
    <property type="match status" value="1"/>
</dbReference>
<dbReference type="NCBIfam" id="NF002290">
    <property type="entry name" value="PRK01213.1"/>
    <property type="match status" value="1"/>
</dbReference>
<evidence type="ECO:0000256" key="2">
    <source>
        <dbReference type="ARBA" id="ARBA00022598"/>
    </source>
</evidence>
<comment type="similarity">
    <text evidence="8">Belongs to the FGAMS family.</text>
</comment>
<dbReference type="SUPFAM" id="SSF55326">
    <property type="entry name" value="PurM N-terminal domain-like"/>
    <property type="match status" value="2"/>
</dbReference>
<feature type="binding site" evidence="8">
    <location>
        <position position="524"/>
    </location>
    <ligand>
        <name>substrate</name>
    </ligand>
</feature>
<dbReference type="PANTHER" id="PTHR43555">
    <property type="entry name" value="PHOSPHORIBOSYLFORMYLGLYCINAMIDINE SYNTHASE SUBUNIT PURL"/>
    <property type="match status" value="1"/>
</dbReference>
<evidence type="ECO:0000259" key="9">
    <source>
        <dbReference type="Pfam" id="PF00586"/>
    </source>
</evidence>
<dbReference type="Gene3D" id="3.30.1330.10">
    <property type="entry name" value="PurM-like, N-terminal domain"/>
    <property type="match status" value="2"/>
</dbReference>
<dbReference type="InterPro" id="IPR036676">
    <property type="entry name" value="PurM-like_C_sf"/>
</dbReference>
<dbReference type="GO" id="GO:0005524">
    <property type="term" value="F:ATP binding"/>
    <property type="evidence" value="ECO:0007669"/>
    <property type="project" value="UniProtKB-UniRule"/>
</dbReference>
<feature type="domain" description="PurM-like C-terminal" evidence="10">
    <location>
        <begin position="566"/>
        <end position="700"/>
    </location>
</feature>
<organism evidence="12">
    <name type="scientific">uncultured marine thaumarchaeote KM3_10_C07</name>
    <dbReference type="NCBI Taxonomy" id="1455986"/>
    <lineage>
        <taxon>Archaea</taxon>
        <taxon>Nitrososphaerota</taxon>
        <taxon>environmental samples</taxon>
    </lineage>
</organism>
<dbReference type="UniPathway" id="UPA00074">
    <property type="reaction ID" value="UER00128"/>
</dbReference>
<feature type="binding site" evidence="8">
    <location>
        <begin position="87"/>
        <end position="90"/>
    </location>
    <ligand>
        <name>substrate</name>
    </ligand>
</feature>
<name>A0A075G7M1_9ARCH</name>
<dbReference type="GO" id="GO:0005737">
    <property type="term" value="C:cytoplasm"/>
    <property type="evidence" value="ECO:0007669"/>
    <property type="project" value="UniProtKB-SubCell"/>
</dbReference>
<dbReference type="Pfam" id="PF02769">
    <property type="entry name" value="AIRS_C"/>
    <property type="match status" value="2"/>
</dbReference>
<keyword evidence="5 8" id="KW-0658">Purine biosynthesis</keyword>
<keyword evidence="2 8" id="KW-0436">Ligase</keyword>
<proteinExistence type="inferred from homology"/>
<evidence type="ECO:0000256" key="3">
    <source>
        <dbReference type="ARBA" id="ARBA00022723"/>
    </source>
</evidence>
<feature type="binding site" evidence="8">
    <location>
        <position position="110"/>
    </location>
    <ligand>
        <name>Mg(2+)</name>
        <dbReference type="ChEBI" id="CHEBI:18420"/>
        <label>2</label>
    </ligand>
</feature>